<dbReference type="Proteomes" id="UP000199028">
    <property type="component" value="Unassembled WGS sequence"/>
</dbReference>
<keyword evidence="1" id="KW-0472">Membrane</keyword>
<reference evidence="3" key="1">
    <citation type="submission" date="2016-10" db="EMBL/GenBank/DDBJ databases">
        <authorList>
            <person name="Varghese N."/>
            <person name="Submissions S."/>
        </authorList>
    </citation>
    <scope>NUCLEOTIDE SEQUENCE [LARGE SCALE GENOMIC DNA]</scope>
    <source>
        <strain evidence="3">CGMCC 4.578</strain>
    </source>
</reference>
<feature type="transmembrane region" description="Helical" evidence="1">
    <location>
        <begin position="7"/>
        <end position="28"/>
    </location>
</feature>
<keyword evidence="1" id="KW-1133">Transmembrane helix</keyword>
<gene>
    <name evidence="2" type="ORF">SAMN05216195_101924</name>
</gene>
<organism evidence="2 3">
    <name type="scientific">Lentzea flaviverrucosa</name>
    <dbReference type="NCBI Taxonomy" id="200379"/>
    <lineage>
        <taxon>Bacteria</taxon>
        <taxon>Bacillati</taxon>
        <taxon>Actinomycetota</taxon>
        <taxon>Actinomycetes</taxon>
        <taxon>Pseudonocardiales</taxon>
        <taxon>Pseudonocardiaceae</taxon>
        <taxon>Lentzea</taxon>
    </lineage>
</organism>
<name>A0A1H9CYM3_9PSEU</name>
<keyword evidence="3" id="KW-1185">Reference proteome</keyword>
<evidence type="ECO:0000313" key="3">
    <source>
        <dbReference type="Proteomes" id="UP000199028"/>
    </source>
</evidence>
<proteinExistence type="predicted"/>
<protein>
    <submittedName>
        <fullName evidence="2">Uncharacterized protein</fullName>
    </submittedName>
</protein>
<dbReference type="RefSeq" id="WP_143086602.1">
    <property type="nucleotide sequence ID" value="NZ_FOFT01000001.1"/>
</dbReference>
<accession>A0A1H9CYM3</accession>
<sequence length="80" mass="8535">MKDHTKAVGAIIGAAGAQILTIALFYFLAEPCDCAQRLCFSPENCLWGQTLFEYWASVGTIGTALFTVIGYIIGSLADDA</sequence>
<keyword evidence="1" id="KW-0812">Transmembrane</keyword>
<dbReference type="AlphaFoldDB" id="A0A1H9CYM3"/>
<dbReference type="EMBL" id="FOFT01000001">
    <property type="protein sequence ID" value="SEQ06295.1"/>
    <property type="molecule type" value="Genomic_DNA"/>
</dbReference>
<evidence type="ECO:0000313" key="2">
    <source>
        <dbReference type="EMBL" id="SEQ06295.1"/>
    </source>
</evidence>
<feature type="transmembrane region" description="Helical" evidence="1">
    <location>
        <begin position="54"/>
        <end position="74"/>
    </location>
</feature>
<evidence type="ECO:0000256" key="1">
    <source>
        <dbReference type="SAM" id="Phobius"/>
    </source>
</evidence>